<dbReference type="InterPro" id="IPR036388">
    <property type="entry name" value="WH-like_DNA-bd_sf"/>
</dbReference>
<dbReference type="Gene3D" id="1.10.1740.10">
    <property type="match status" value="1"/>
</dbReference>
<dbReference type="InterPro" id="IPR013324">
    <property type="entry name" value="RNA_pol_sigma_r3/r4-like"/>
</dbReference>
<dbReference type="Proteomes" id="UP000189739">
    <property type="component" value="Unassembled WGS sequence"/>
</dbReference>
<dbReference type="Pfam" id="PF04542">
    <property type="entry name" value="Sigma70_r2"/>
    <property type="match status" value="1"/>
</dbReference>
<reference evidence="8 9" key="1">
    <citation type="submission" date="2016-07" db="EMBL/GenBank/DDBJ databases">
        <title>Genomic analysis of zinc-resistant bacterium Mucilaginibacter pedocola TBZ30.</title>
        <authorList>
            <person name="Huang J."/>
            <person name="Tang J."/>
        </authorList>
    </citation>
    <scope>NUCLEOTIDE SEQUENCE [LARGE SCALE GENOMIC DNA]</scope>
    <source>
        <strain evidence="8 9">TBZ30</strain>
    </source>
</reference>
<evidence type="ECO:0000259" key="7">
    <source>
        <dbReference type="Pfam" id="PF08281"/>
    </source>
</evidence>
<keyword evidence="9" id="KW-1185">Reference proteome</keyword>
<evidence type="ECO:0000256" key="2">
    <source>
        <dbReference type="ARBA" id="ARBA00023015"/>
    </source>
</evidence>
<evidence type="ECO:0000256" key="4">
    <source>
        <dbReference type="ARBA" id="ARBA00023125"/>
    </source>
</evidence>
<dbReference type="PANTHER" id="PTHR43133">
    <property type="entry name" value="RNA POLYMERASE ECF-TYPE SIGMA FACTO"/>
    <property type="match status" value="1"/>
</dbReference>
<dbReference type="NCBIfam" id="TIGR02937">
    <property type="entry name" value="sigma70-ECF"/>
    <property type="match status" value="1"/>
</dbReference>
<gene>
    <name evidence="8" type="ORF">BC343_07015</name>
</gene>
<evidence type="ECO:0000313" key="8">
    <source>
        <dbReference type="EMBL" id="OOQ58898.1"/>
    </source>
</evidence>
<keyword evidence="4" id="KW-0238">DNA-binding</keyword>
<evidence type="ECO:0000256" key="3">
    <source>
        <dbReference type="ARBA" id="ARBA00023082"/>
    </source>
</evidence>
<dbReference type="SUPFAM" id="SSF88946">
    <property type="entry name" value="Sigma2 domain of RNA polymerase sigma factors"/>
    <property type="match status" value="1"/>
</dbReference>
<dbReference type="InterPro" id="IPR013325">
    <property type="entry name" value="RNA_pol_sigma_r2"/>
</dbReference>
<dbReference type="GO" id="GO:0016987">
    <property type="term" value="F:sigma factor activity"/>
    <property type="evidence" value="ECO:0007669"/>
    <property type="project" value="UniProtKB-KW"/>
</dbReference>
<protein>
    <recommendedName>
        <fullName evidence="10">RNA polymerase</fullName>
    </recommendedName>
</protein>
<dbReference type="Pfam" id="PF08281">
    <property type="entry name" value="Sigma70_r4_2"/>
    <property type="match status" value="1"/>
</dbReference>
<dbReference type="EMBL" id="MBTF01000023">
    <property type="protein sequence ID" value="OOQ58898.1"/>
    <property type="molecule type" value="Genomic_DNA"/>
</dbReference>
<sequence>MEDILAGCLVGDEHCREWLYRSFYGYVMGVVIRYHKDNEANEELVNDSFIKIFRHLHSFNYTGPSDELPKLFRGWIARIASRTVIDFLRIDKNRFQSEEISDLHITGVQATVMEKMNAEEILRMLDQLPELQKVIFNMFEIEGFKHEEIAAHLNIPVKHSRVYLSRAKERLRSIYQEYNHRERT</sequence>
<evidence type="ECO:0000256" key="1">
    <source>
        <dbReference type="ARBA" id="ARBA00010641"/>
    </source>
</evidence>
<dbReference type="GO" id="GO:0003677">
    <property type="term" value="F:DNA binding"/>
    <property type="evidence" value="ECO:0007669"/>
    <property type="project" value="UniProtKB-KW"/>
</dbReference>
<evidence type="ECO:0000256" key="5">
    <source>
        <dbReference type="ARBA" id="ARBA00023163"/>
    </source>
</evidence>
<evidence type="ECO:0000259" key="6">
    <source>
        <dbReference type="Pfam" id="PF04542"/>
    </source>
</evidence>
<comment type="similarity">
    <text evidence="1">Belongs to the sigma-70 factor family. ECF subfamily.</text>
</comment>
<name>A0A1S9PE66_9SPHI</name>
<evidence type="ECO:0000313" key="9">
    <source>
        <dbReference type="Proteomes" id="UP000189739"/>
    </source>
</evidence>
<dbReference type="PANTHER" id="PTHR43133:SF8">
    <property type="entry name" value="RNA POLYMERASE SIGMA FACTOR HI_1459-RELATED"/>
    <property type="match status" value="1"/>
</dbReference>
<evidence type="ECO:0008006" key="10">
    <source>
        <dbReference type="Google" id="ProtNLM"/>
    </source>
</evidence>
<dbReference type="InterPro" id="IPR013249">
    <property type="entry name" value="RNA_pol_sigma70_r4_t2"/>
</dbReference>
<dbReference type="SUPFAM" id="SSF88659">
    <property type="entry name" value="Sigma3 and sigma4 domains of RNA polymerase sigma factors"/>
    <property type="match status" value="1"/>
</dbReference>
<dbReference type="InterPro" id="IPR014284">
    <property type="entry name" value="RNA_pol_sigma-70_dom"/>
</dbReference>
<dbReference type="GO" id="GO:0006352">
    <property type="term" value="P:DNA-templated transcription initiation"/>
    <property type="evidence" value="ECO:0007669"/>
    <property type="project" value="InterPro"/>
</dbReference>
<keyword evidence="2" id="KW-0805">Transcription regulation</keyword>
<dbReference type="InterPro" id="IPR039425">
    <property type="entry name" value="RNA_pol_sigma-70-like"/>
</dbReference>
<accession>A0A1S9PE66</accession>
<dbReference type="Gene3D" id="1.10.10.10">
    <property type="entry name" value="Winged helix-like DNA-binding domain superfamily/Winged helix DNA-binding domain"/>
    <property type="match status" value="1"/>
</dbReference>
<keyword evidence="3" id="KW-0731">Sigma factor</keyword>
<organism evidence="8 9">
    <name type="scientific">Mucilaginibacter pedocola</name>
    <dbReference type="NCBI Taxonomy" id="1792845"/>
    <lineage>
        <taxon>Bacteria</taxon>
        <taxon>Pseudomonadati</taxon>
        <taxon>Bacteroidota</taxon>
        <taxon>Sphingobacteriia</taxon>
        <taxon>Sphingobacteriales</taxon>
        <taxon>Sphingobacteriaceae</taxon>
        <taxon>Mucilaginibacter</taxon>
    </lineage>
</organism>
<proteinExistence type="inferred from homology"/>
<dbReference type="InterPro" id="IPR007627">
    <property type="entry name" value="RNA_pol_sigma70_r2"/>
</dbReference>
<comment type="caution">
    <text evidence="8">The sequence shown here is derived from an EMBL/GenBank/DDBJ whole genome shotgun (WGS) entry which is preliminary data.</text>
</comment>
<feature type="domain" description="RNA polymerase sigma factor 70 region 4 type 2" evidence="7">
    <location>
        <begin position="119"/>
        <end position="171"/>
    </location>
</feature>
<feature type="domain" description="RNA polymerase sigma-70 region 2" evidence="6">
    <location>
        <begin position="19"/>
        <end position="89"/>
    </location>
</feature>
<keyword evidence="5" id="KW-0804">Transcription</keyword>
<dbReference type="STRING" id="1792845.BC343_07015"/>
<dbReference type="CDD" id="cd06171">
    <property type="entry name" value="Sigma70_r4"/>
    <property type="match status" value="1"/>
</dbReference>
<dbReference type="AlphaFoldDB" id="A0A1S9PE66"/>